<feature type="compositionally biased region" description="Acidic residues" evidence="9">
    <location>
        <begin position="135"/>
        <end position="145"/>
    </location>
</feature>
<dbReference type="IntAct" id="A0A1D6IWM5">
    <property type="interactions" value="32"/>
</dbReference>
<dbReference type="SMR" id="A0A1D6IWM5"/>
<evidence type="ECO:0000256" key="8">
    <source>
        <dbReference type="SAM" id="Coils"/>
    </source>
</evidence>
<gene>
    <name evidence="10" type="ORF">ZEAMMB73_Zm00001d023885</name>
</gene>
<name>A0A1D6IWM5_MAIZE</name>
<evidence type="ECO:0000256" key="9">
    <source>
        <dbReference type="SAM" id="MobiDB-lite"/>
    </source>
</evidence>
<dbReference type="SMART" id="SM00719">
    <property type="entry name" value="Plus3"/>
    <property type="match status" value="1"/>
</dbReference>
<evidence type="ECO:0000256" key="2">
    <source>
        <dbReference type="ARBA" id="ARBA00013081"/>
    </source>
</evidence>
<dbReference type="InterPro" id="IPR004343">
    <property type="entry name" value="Plus-3_dom"/>
</dbReference>
<evidence type="ECO:0000256" key="3">
    <source>
        <dbReference type="ARBA" id="ARBA00023015"/>
    </source>
</evidence>
<feature type="compositionally biased region" description="Polar residues" evidence="9">
    <location>
        <begin position="625"/>
        <end position="640"/>
    </location>
</feature>
<dbReference type="EMBL" id="CM000786">
    <property type="protein sequence ID" value="AQK40322.1"/>
    <property type="molecule type" value="Genomic_DNA"/>
</dbReference>
<keyword evidence="5" id="KW-0539">Nucleus</keyword>
<dbReference type="Gene3D" id="3.60.40.10">
    <property type="entry name" value="PPM-type phosphatase domain"/>
    <property type="match status" value="1"/>
</dbReference>
<dbReference type="InterPro" id="IPR001932">
    <property type="entry name" value="PPM-type_phosphatase-like_dom"/>
</dbReference>
<organism evidence="10">
    <name type="scientific">Zea mays</name>
    <name type="common">Maize</name>
    <dbReference type="NCBI Taxonomy" id="4577"/>
    <lineage>
        <taxon>Eukaryota</taxon>
        <taxon>Viridiplantae</taxon>
        <taxon>Streptophyta</taxon>
        <taxon>Embryophyta</taxon>
        <taxon>Tracheophyta</taxon>
        <taxon>Spermatophyta</taxon>
        <taxon>Magnoliopsida</taxon>
        <taxon>Liliopsida</taxon>
        <taxon>Poales</taxon>
        <taxon>Poaceae</taxon>
        <taxon>PACMAD clade</taxon>
        <taxon>Panicoideae</taxon>
        <taxon>Andropogonodae</taxon>
        <taxon>Andropogoneae</taxon>
        <taxon>Tripsacinae</taxon>
        <taxon>Zea</taxon>
    </lineage>
</organism>
<dbReference type="Gene3D" id="3.90.70.200">
    <property type="entry name" value="Plus-3 domain"/>
    <property type="match status" value="1"/>
</dbReference>
<evidence type="ECO:0000313" key="10">
    <source>
        <dbReference type="EMBL" id="AQK40322.1"/>
    </source>
</evidence>
<dbReference type="InterPro" id="IPR036457">
    <property type="entry name" value="PPM-type-like_dom_sf"/>
</dbReference>
<feature type="coiled-coil region" evidence="8">
    <location>
        <begin position="525"/>
        <end position="557"/>
    </location>
</feature>
<comment type="catalytic activity">
    <reaction evidence="7">
        <text>O-phospho-L-threonyl-[protein] + H2O = L-threonyl-[protein] + phosphate</text>
        <dbReference type="Rhea" id="RHEA:47004"/>
        <dbReference type="Rhea" id="RHEA-COMP:11060"/>
        <dbReference type="Rhea" id="RHEA-COMP:11605"/>
        <dbReference type="ChEBI" id="CHEBI:15377"/>
        <dbReference type="ChEBI" id="CHEBI:30013"/>
        <dbReference type="ChEBI" id="CHEBI:43474"/>
        <dbReference type="ChEBI" id="CHEBI:61977"/>
        <dbReference type="EC" id="3.1.3.16"/>
    </reaction>
</comment>
<dbReference type="FunCoup" id="A0A1D6IWM5">
    <property type="interactions" value="3569"/>
</dbReference>
<comment type="subcellular location">
    <subcellularLocation>
        <location evidence="1">Nucleus</location>
    </subcellularLocation>
</comment>
<dbReference type="InterPro" id="IPR036128">
    <property type="entry name" value="Plus3-like_sf"/>
</dbReference>
<dbReference type="AlphaFoldDB" id="A0A1D6IWM5"/>
<dbReference type="PANTHER" id="PTHR13115:SF8">
    <property type="entry name" value="RNA POLYMERASE-ASSOCIATED PROTEIN RTF1 HOMOLOG"/>
    <property type="match status" value="1"/>
</dbReference>
<dbReference type="PANTHER" id="PTHR13115">
    <property type="entry name" value="RNA POLYMERASE-ASSOCIATED PROTEIN RTF1 HOMOLOG"/>
    <property type="match status" value="1"/>
</dbReference>
<dbReference type="GO" id="GO:0003677">
    <property type="term" value="F:DNA binding"/>
    <property type="evidence" value="ECO:0007669"/>
    <property type="project" value="InterPro"/>
</dbReference>
<evidence type="ECO:0000256" key="7">
    <source>
        <dbReference type="ARBA" id="ARBA00048336"/>
    </source>
</evidence>
<dbReference type="GO" id="GO:0004722">
    <property type="term" value="F:protein serine/threonine phosphatase activity"/>
    <property type="evidence" value="ECO:0007669"/>
    <property type="project" value="UniProtKB-EC"/>
</dbReference>
<feature type="compositionally biased region" description="Basic residues" evidence="9">
    <location>
        <begin position="151"/>
        <end position="167"/>
    </location>
</feature>
<dbReference type="InParanoid" id="A0A1D6IWM5"/>
<dbReference type="ExpressionAtlas" id="A0A1D6IWM5">
    <property type="expression patterns" value="baseline and differential"/>
</dbReference>
<dbReference type="SUPFAM" id="SSF159042">
    <property type="entry name" value="Plus3-like"/>
    <property type="match status" value="1"/>
</dbReference>
<dbReference type="STRING" id="4577.A0A1D6IWM5"/>
<feature type="compositionally biased region" description="Basic and acidic residues" evidence="9">
    <location>
        <begin position="336"/>
        <end position="347"/>
    </location>
</feature>
<accession>A0A1D6IWM5</accession>
<feature type="region of interest" description="Disordered" evidence="9">
    <location>
        <begin position="617"/>
        <end position="651"/>
    </location>
</feature>
<dbReference type="GO" id="GO:0005634">
    <property type="term" value="C:nucleus"/>
    <property type="evidence" value="ECO:0007669"/>
    <property type="project" value="UniProtKB-SubCell"/>
</dbReference>
<evidence type="ECO:0000256" key="6">
    <source>
        <dbReference type="ARBA" id="ARBA00047761"/>
    </source>
</evidence>
<evidence type="ECO:0000256" key="4">
    <source>
        <dbReference type="ARBA" id="ARBA00023163"/>
    </source>
</evidence>
<feature type="compositionally biased region" description="Basic and acidic residues" evidence="9">
    <location>
        <begin position="213"/>
        <end position="240"/>
    </location>
</feature>
<comment type="catalytic activity">
    <reaction evidence="6">
        <text>O-phospho-L-seryl-[protein] + H2O = L-seryl-[protein] + phosphate</text>
        <dbReference type="Rhea" id="RHEA:20629"/>
        <dbReference type="Rhea" id="RHEA-COMP:9863"/>
        <dbReference type="Rhea" id="RHEA-COMP:11604"/>
        <dbReference type="ChEBI" id="CHEBI:15377"/>
        <dbReference type="ChEBI" id="CHEBI:29999"/>
        <dbReference type="ChEBI" id="CHEBI:43474"/>
        <dbReference type="ChEBI" id="CHEBI:83421"/>
        <dbReference type="EC" id="3.1.3.16"/>
    </reaction>
</comment>
<sequence>MDDKLRHSRRLDAVQSGCTALSIVKQEDLMVITNVGDSRVVLGTASDDGAITTVQLIVHLKLNLSRKSLLIDHEFLCAGTTTLADVGLPVEEGLGFVMSKSDLDDLLLQAAGRTGKNQSRPSNPRWNSGGSGSDGFDDDDDDDSDAAPTYSRKKPSSQVPLKKRHKPEKGGRRGGGGWNDEDDEDEDGRRSGGEDSDSAPSVGSDLYKDEDDKERLENMSELQRELILAERGTRLDDYKLKQRARASSSKTDKVGAPKDSSPPPPPSRMRSSTRTDKSGSAAKSALDELRAKQRMRQQAPEARRITDLLPHSGSSIRRRAGSPPSDGSNDGNNRGRMNDHGRIAGDGRDDEFDESPSRLDPLKFDDVKSITLRRSKLVKWFMEPFFDDLISGCFVRLGIGKTKNGTPSYRLCIVRNVDASDPDRNYKLENYSTCKYLNVVWDSEANAARWQMTQVSDSPPNEEEFKDWLQAAEKNGARIPTRQEVLDKKEAIQNAYNFVYSAATVQQMLQEKSAVRRPINIAAEKDRLRSELEMALSRRNEHEAERIRTKLKNLQNRAQPVSKDNKAAKLEAMNRKNRADNFKNASELKPVNTSLKAGEAGYDPFSRRWTRSRNYYASKPGGNNVEETANGSSSNVAPSNEDTKSKAQTGTAATTAAQVAAADAGKLIDTNAPVDLGTESNMLHTFELPISLSALQEFGGAKGLFDGYMARRQKIEATMGYKVPDNDGRRHALTLSVSDYKRRRGLL</sequence>
<feature type="compositionally biased region" description="Polar residues" evidence="9">
    <location>
        <begin position="115"/>
        <end position="126"/>
    </location>
</feature>
<dbReference type="eggNOG" id="KOG2402">
    <property type="taxonomic scope" value="Eukaryota"/>
</dbReference>
<evidence type="ECO:0000256" key="5">
    <source>
        <dbReference type="ARBA" id="ARBA00023242"/>
    </source>
</evidence>
<evidence type="ECO:0000256" key="1">
    <source>
        <dbReference type="ARBA" id="ARBA00004123"/>
    </source>
</evidence>
<dbReference type="PROSITE" id="PS51360">
    <property type="entry name" value="PLUS3"/>
    <property type="match status" value="1"/>
</dbReference>
<proteinExistence type="predicted"/>
<dbReference type="Pfam" id="PF03126">
    <property type="entry name" value="Plus-3"/>
    <property type="match status" value="1"/>
</dbReference>
<dbReference type="EC" id="3.1.3.16" evidence="2"/>
<keyword evidence="8" id="KW-0175">Coiled coil</keyword>
<keyword evidence="4" id="KW-0804">Transcription</keyword>
<feature type="region of interest" description="Disordered" evidence="9">
    <location>
        <begin position="113"/>
        <end position="358"/>
    </location>
</feature>
<dbReference type="SUPFAM" id="SSF81606">
    <property type="entry name" value="PP2C-like"/>
    <property type="match status" value="1"/>
</dbReference>
<keyword evidence="3" id="KW-0805">Transcription regulation</keyword>
<reference evidence="10" key="1">
    <citation type="submission" date="2015-12" db="EMBL/GenBank/DDBJ databases">
        <title>Update maize B73 reference genome by single molecule sequencing technologies.</title>
        <authorList>
            <consortium name="Maize Genome Sequencing Project"/>
            <person name="Ware D."/>
        </authorList>
    </citation>
    <scope>NUCLEOTIDE SEQUENCE</scope>
    <source>
        <tissue evidence="10">Seedling</tissue>
    </source>
</reference>
<dbReference type="FunFam" id="3.90.70.200:FF:000003">
    <property type="entry name" value="RNA polymerase-associated protein RTF1"/>
    <property type="match status" value="1"/>
</dbReference>
<dbReference type="Pfam" id="PF00481">
    <property type="entry name" value="PP2C"/>
    <property type="match status" value="1"/>
</dbReference>
<protein>
    <recommendedName>
        <fullName evidence="2">protein-serine/threonine phosphatase</fullName>
        <ecNumber evidence="2">3.1.3.16</ecNumber>
    </recommendedName>
</protein>